<name>A0A419AXK2_PECCA</name>
<keyword evidence="1" id="KW-0472">Membrane</keyword>
<feature type="transmembrane region" description="Helical" evidence="1">
    <location>
        <begin position="6"/>
        <end position="29"/>
    </location>
</feature>
<keyword evidence="1" id="KW-0812">Transmembrane</keyword>
<comment type="caution">
    <text evidence="2">The sequence shown here is derived from an EMBL/GenBank/DDBJ whole genome shotgun (WGS) entry which is preliminary data.</text>
</comment>
<dbReference type="EMBL" id="QZDH01000016">
    <property type="protein sequence ID" value="RJL52221.1"/>
    <property type="molecule type" value="Genomic_DNA"/>
</dbReference>
<feature type="transmembrane region" description="Helical" evidence="1">
    <location>
        <begin position="215"/>
        <end position="234"/>
    </location>
</feature>
<gene>
    <name evidence="2" type="ORF">D5071_08415</name>
</gene>
<organism evidence="2 3">
    <name type="scientific">Pectobacterium carotovorum</name>
    <name type="common">Erwinia carotovora</name>
    <dbReference type="NCBI Taxonomy" id="554"/>
    <lineage>
        <taxon>Bacteria</taxon>
        <taxon>Pseudomonadati</taxon>
        <taxon>Pseudomonadota</taxon>
        <taxon>Gammaproteobacteria</taxon>
        <taxon>Enterobacterales</taxon>
        <taxon>Pectobacteriaceae</taxon>
        <taxon>Pectobacterium</taxon>
    </lineage>
</organism>
<dbReference type="RefSeq" id="WP_119873433.1">
    <property type="nucleotide sequence ID" value="NZ_QZDH01000016.1"/>
</dbReference>
<dbReference type="Proteomes" id="UP000283655">
    <property type="component" value="Unassembled WGS sequence"/>
</dbReference>
<protein>
    <submittedName>
        <fullName evidence="2">Uncharacterized protein</fullName>
    </submittedName>
</protein>
<accession>A0A419AXK2</accession>
<keyword evidence="1" id="KW-1133">Transmembrane helix</keyword>
<evidence type="ECO:0000256" key="1">
    <source>
        <dbReference type="SAM" id="Phobius"/>
    </source>
</evidence>
<evidence type="ECO:0000313" key="3">
    <source>
        <dbReference type="Proteomes" id="UP000283655"/>
    </source>
</evidence>
<reference evidence="2 3" key="1">
    <citation type="submission" date="2018-09" db="EMBL/GenBank/DDBJ databases">
        <title>Phylogenetic diversity of Pectobacterium and Dickeya strains causing blackleg disease of potato in Morocco.</title>
        <authorList>
            <person name="Oulghazi S."/>
            <person name="Moumni M."/>
            <person name="Faure D."/>
        </authorList>
    </citation>
    <scope>NUCLEOTIDE SEQUENCE [LARGE SCALE GENOMIC DNA]</scope>
    <source>
        <strain evidence="2 3">S1.15.11.2D</strain>
    </source>
</reference>
<sequence length="326" mass="37210">MSDIAYAFLNSFINAAPFVFIVIIFVSVFRAPFSRFISRNLLDSGKDRYNSGSENKKEDGGSQSKLIIEEELKRQIHKILLNESGREYFDSYKESVSNLINERQKELTDYALKNLLSEDKIEETITESLHSTVEKTTNRLIRESDKFKTLEKTTTEKLNLIKISSFLEHLEKEYDATRSTKALMSNMFILVNVFYFLGLIGFLISGVAIIIAPPIYFALSFSYIGLGAFVVYMIKFCNARSLTLLSLREDFLKREQISSMATKMVDLGTNEHHVALLQLMNSSIATKEQKINHPYEMLLYGIKDSNIMFKGGKFEIKKEASGNSKP</sequence>
<dbReference type="AlphaFoldDB" id="A0A419AXK2"/>
<evidence type="ECO:0000313" key="2">
    <source>
        <dbReference type="EMBL" id="RJL52221.1"/>
    </source>
</evidence>
<proteinExistence type="predicted"/>
<feature type="transmembrane region" description="Helical" evidence="1">
    <location>
        <begin position="187"/>
        <end position="209"/>
    </location>
</feature>